<evidence type="ECO:0000313" key="5">
    <source>
        <dbReference type="Proteomes" id="UP001213504"/>
    </source>
</evidence>
<protein>
    <submittedName>
        <fullName evidence="3">TetR family transcriptional regulator</fullName>
    </submittedName>
</protein>
<name>A0AAX3T2J0_9ACTN</name>
<evidence type="ECO:0000313" key="4">
    <source>
        <dbReference type="Proteomes" id="UP001152308"/>
    </source>
</evidence>
<dbReference type="Pfam" id="PF17940">
    <property type="entry name" value="TetR_C_31"/>
    <property type="match status" value="1"/>
</dbReference>
<sequence>MSADSTSGGGRRDVIADAGIRIIARDGVRALTHRAVDREARLPLGSTSYHARTRIALIELIVDALAARTRIDTEALVMTDEGVDHDGRVPVDELAGSLSELVDTLAARHDDMRARYALILELDDLPAIRQRLTGRSDVEDVARLVATRSLAGAGLPNSGVEVEDLLAITDSLVFYRTAINPAVDIRRILDQYLRGAIVG</sequence>
<dbReference type="Proteomes" id="UP001152308">
    <property type="component" value="Unassembled WGS sequence"/>
</dbReference>
<evidence type="ECO:0000313" key="2">
    <source>
        <dbReference type="EMBL" id="MDF6103787.1"/>
    </source>
</evidence>
<dbReference type="RefSeq" id="WP_068972542.1">
    <property type="nucleotide sequence ID" value="NZ_CBDRND010000038.1"/>
</dbReference>
<feature type="domain" description="Tetracyclin repressor-like C-terminal group 31" evidence="1">
    <location>
        <begin position="91"/>
        <end position="195"/>
    </location>
</feature>
<organism evidence="3 5">
    <name type="scientific">Gordonia hongkongensis</name>
    <dbReference type="NCBI Taxonomy" id="1701090"/>
    <lineage>
        <taxon>Bacteria</taxon>
        <taxon>Bacillati</taxon>
        <taxon>Actinomycetota</taxon>
        <taxon>Actinomycetes</taxon>
        <taxon>Mycobacteriales</taxon>
        <taxon>Gordoniaceae</taxon>
        <taxon>Gordonia</taxon>
    </lineage>
</organism>
<gene>
    <name evidence="2" type="ORF">L2299_22395</name>
    <name evidence="3" type="ORF">P9A14_14235</name>
</gene>
<dbReference type="EMBL" id="CP121270">
    <property type="protein sequence ID" value="WFP23331.1"/>
    <property type="molecule type" value="Genomic_DNA"/>
</dbReference>
<evidence type="ECO:0000313" key="3">
    <source>
        <dbReference type="EMBL" id="WFP23331.1"/>
    </source>
</evidence>
<dbReference type="InterPro" id="IPR041583">
    <property type="entry name" value="TetR_C_31"/>
</dbReference>
<reference evidence="3" key="3">
    <citation type="submission" date="2023-04" db="EMBL/GenBank/DDBJ databases">
        <title>Complete genome sequence of a phthalic acid esters degrading bacterial strain.</title>
        <authorList>
            <person name="Weng L."/>
            <person name="Jia Y."/>
            <person name="Ren L."/>
        </authorList>
    </citation>
    <scope>NUCLEOTIDE SEQUENCE</scope>
    <source>
        <strain evidence="3">RL-LY01</strain>
    </source>
</reference>
<keyword evidence="4" id="KW-1185">Reference proteome</keyword>
<dbReference type="Proteomes" id="UP001213504">
    <property type="component" value="Chromosome"/>
</dbReference>
<reference evidence="2" key="1">
    <citation type="journal article" date="2022" name="Data Brief">
        <title>Draft genome sequence data of Gordonia hongkongensis strain EUFUS-Z928 isolated from the octocoral Eunicea fusca.</title>
        <authorList>
            <person name="Sanchez-Suarez J."/>
            <person name="Diaz L."/>
            <person name="Melo-Bolivar J."/>
            <person name="Villamil L."/>
        </authorList>
    </citation>
    <scope>NUCLEOTIDE SEQUENCE</scope>
    <source>
        <strain evidence="2">EUFUS-Z928</strain>
    </source>
</reference>
<proteinExistence type="predicted"/>
<dbReference type="EMBL" id="JAKJLQ010000031">
    <property type="protein sequence ID" value="MDF6103787.1"/>
    <property type="molecule type" value="Genomic_DNA"/>
</dbReference>
<dbReference type="SUPFAM" id="SSF46689">
    <property type="entry name" value="Homeodomain-like"/>
    <property type="match status" value="1"/>
</dbReference>
<dbReference type="Gene3D" id="1.10.357.10">
    <property type="entry name" value="Tetracycline Repressor, domain 2"/>
    <property type="match status" value="1"/>
</dbReference>
<dbReference type="AlphaFoldDB" id="A0AAX3T2J0"/>
<evidence type="ECO:0000259" key="1">
    <source>
        <dbReference type="Pfam" id="PF17940"/>
    </source>
</evidence>
<accession>A0AAX3T2J0</accession>
<dbReference type="InterPro" id="IPR009057">
    <property type="entry name" value="Homeodomain-like_sf"/>
</dbReference>
<reference evidence="2" key="2">
    <citation type="submission" date="2022-01" db="EMBL/GenBank/DDBJ databases">
        <authorList>
            <person name="Sanchez-Suarez J."/>
            <person name="Villamil L."/>
            <person name="Diaz L.E."/>
        </authorList>
    </citation>
    <scope>NUCLEOTIDE SEQUENCE</scope>
    <source>
        <strain evidence="2">EUFUS-Z928</strain>
    </source>
</reference>